<organism evidence="1 2">
    <name type="scientific">Candidatus Nitrosomaritimum aestuariumsis</name>
    <dbReference type="NCBI Taxonomy" id="3342354"/>
    <lineage>
        <taxon>Archaea</taxon>
        <taxon>Nitrososphaerota</taxon>
        <taxon>Nitrososphaeria</taxon>
        <taxon>Nitrosopumilales</taxon>
        <taxon>Nitrosopumilaceae</taxon>
        <taxon>Candidatus Nitrosomaritimum</taxon>
    </lineage>
</organism>
<accession>A0AC60VZ63</accession>
<evidence type="ECO:0000313" key="1">
    <source>
        <dbReference type="EMBL" id="MBA4452688.1"/>
    </source>
</evidence>
<dbReference type="EMBL" id="JACEMZ010000037">
    <property type="protein sequence ID" value="MBA4452688.1"/>
    <property type="molecule type" value="Genomic_DNA"/>
</dbReference>
<sequence>MGKGYQIDELKQQLVEILRDSKMGMSGSEISKKLDVNRITMTKYLKVLAAEGFLRQKIIGNTTLWFLETGQETFIFPDDYFKVSSKYQDSLLKGSDREVFSLIKNCINSEASVYKLAVEVIIPAIESVQDLYDEGKIGTSEAKLLGNTISDSLHILNQIPVEPNSKKKIIVLSGDPESTLISEAASASFHSKEWTVFHLGDMSSAINVLFDLDFQKMVNKIWKQKSGVLIVLVFSNSKERLNFFADSIKPIKEKIGKRMNIILCGKSDKKAKLACDLQTDRFEDTIQWSETVFENSK</sequence>
<proteinExistence type="predicted"/>
<reference evidence="1 2" key="1">
    <citation type="journal article" date="2020" name="Appl. Environ. Microbiol.">
        <title>Genomic Characteristics of a Novel Species of Ammonia-Oxidizing Archaea from the Jiulong River Estuary.</title>
        <authorList>
            <person name="Zou D."/>
            <person name="Wan R."/>
            <person name="Han L."/>
            <person name="Xu M.N."/>
            <person name="Liu Y."/>
            <person name="Liu H."/>
            <person name="Kao S.J."/>
            <person name="Li M."/>
        </authorList>
    </citation>
    <scope>NUCLEOTIDE SEQUENCE [LARGE SCALE GENOMIC DNA]</scope>
    <source>
        <strain evidence="1">W1bin1</strain>
    </source>
</reference>
<comment type="caution">
    <text evidence="1">The sequence shown here is derived from an EMBL/GenBank/DDBJ whole genome shotgun (WGS) entry which is preliminary data.</text>
</comment>
<dbReference type="Proteomes" id="UP000559653">
    <property type="component" value="Unassembled WGS sequence"/>
</dbReference>
<gene>
    <name evidence="1" type="ORF">H2B03_05925</name>
</gene>
<evidence type="ECO:0000313" key="2">
    <source>
        <dbReference type="Proteomes" id="UP000559653"/>
    </source>
</evidence>
<protein>
    <submittedName>
        <fullName evidence="1">Winged helix-turn-helix transcriptional regulator</fullName>
    </submittedName>
</protein>
<name>A0AC60VZ63_9ARCH</name>